<protein>
    <submittedName>
        <fullName evidence="1">Uncharacterized protein</fullName>
    </submittedName>
</protein>
<proteinExistence type="predicted"/>
<dbReference type="AlphaFoldDB" id="A0A2N8ZF14"/>
<gene>
    <name evidence="1" type="ORF">VTAP4600_A2528</name>
</gene>
<dbReference type="Proteomes" id="UP000235828">
    <property type="component" value="Chromosome A"/>
</dbReference>
<sequence>MNTDFKTNIYRSFEKEQKHVILKLLPFQQNGNELTVPKLSKLNFVLVTQFIETKVVSEETVFTEVKTFLIIINECPHRLIGLNC</sequence>
<name>A0A2N8ZF14_9VIBR</name>
<evidence type="ECO:0000313" key="2">
    <source>
        <dbReference type="Proteomes" id="UP000235828"/>
    </source>
</evidence>
<dbReference type="EMBL" id="LT960611">
    <property type="protein sequence ID" value="SON50501.1"/>
    <property type="molecule type" value="Genomic_DNA"/>
</dbReference>
<dbReference type="KEGG" id="vta:A2528"/>
<evidence type="ECO:0000313" key="1">
    <source>
        <dbReference type="EMBL" id="SON50501.1"/>
    </source>
</evidence>
<keyword evidence="2" id="KW-1185">Reference proteome</keyword>
<reference evidence="1 2" key="1">
    <citation type="submission" date="2017-10" db="EMBL/GenBank/DDBJ databases">
        <authorList>
            <person name="Banno H."/>
            <person name="Chua N.-H."/>
        </authorList>
    </citation>
    <scope>NUCLEOTIDE SEQUENCE [LARGE SCALE GENOMIC DNA]</scope>
    <source>
        <strain evidence="1">Vibrio tapetis CECT4600</strain>
    </source>
</reference>
<organism evidence="1 2">
    <name type="scientific">Vibrio tapetis subsp. tapetis</name>
    <dbReference type="NCBI Taxonomy" id="1671868"/>
    <lineage>
        <taxon>Bacteria</taxon>
        <taxon>Pseudomonadati</taxon>
        <taxon>Pseudomonadota</taxon>
        <taxon>Gammaproteobacteria</taxon>
        <taxon>Vibrionales</taxon>
        <taxon>Vibrionaceae</taxon>
        <taxon>Vibrio</taxon>
    </lineage>
</organism>
<accession>A0A2N8ZF14</accession>